<proteinExistence type="predicted"/>
<sequence length="290" mass="32363">MESKHDPSLVIVSLVYHDAVDMTLLAINSFLSQIRRGRVELIDDGSLTPQDYQILTSQIQHLKIVHISEIDVGSCPRGGCWERLVHILRLSEHSYVVQVDTDTLTLGVITEVDQAIRDNGAFTIGGPMFAKAVHTDYMAMLANRWDTEHVQALGERQLSTLESIELEYYCRGCAAFTGFPKGGSTVSTLQQFSDEMDSRLGSHKWCEWGSEQLASNVMISLTLAPQILPWPKYQNFGFPEIAIGSKLRASDFSGKTSVIHFIGSNRYDGGIYRELAEAYISRQKTIESAL</sequence>
<evidence type="ECO:0000313" key="1">
    <source>
        <dbReference type="EMBL" id="MCX2981310.1"/>
    </source>
</evidence>
<organism evidence="1 2">
    <name type="scientific">Candidatus Litorirhabdus singularis</name>
    <dbReference type="NCBI Taxonomy" id="2518993"/>
    <lineage>
        <taxon>Bacteria</taxon>
        <taxon>Pseudomonadati</taxon>
        <taxon>Pseudomonadota</taxon>
        <taxon>Gammaproteobacteria</taxon>
        <taxon>Cellvibrionales</taxon>
        <taxon>Halieaceae</taxon>
        <taxon>Candidatus Litorirhabdus</taxon>
    </lineage>
</organism>
<gene>
    <name evidence="1" type="ORF">EYC98_10585</name>
</gene>
<comment type="caution">
    <text evidence="1">The sequence shown here is derived from an EMBL/GenBank/DDBJ whole genome shotgun (WGS) entry which is preliminary data.</text>
</comment>
<reference evidence="1" key="1">
    <citation type="submission" date="2019-02" db="EMBL/GenBank/DDBJ databases">
        <authorList>
            <person name="Li S.-H."/>
        </authorList>
    </citation>
    <scope>NUCLEOTIDE SEQUENCE</scope>
    <source>
        <strain evidence="1">IMCC14734</strain>
    </source>
</reference>
<dbReference type="Proteomes" id="UP001143362">
    <property type="component" value="Unassembled WGS sequence"/>
</dbReference>
<protein>
    <recommendedName>
        <fullName evidence="3">Glycosyltransferase</fullName>
    </recommendedName>
</protein>
<keyword evidence="2" id="KW-1185">Reference proteome</keyword>
<evidence type="ECO:0008006" key="3">
    <source>
        <dbReference type="Google" id="ProtNLM"/>
    </source>
</evidence>
<accession>A0ABT3TG73</accession>
<name>A0ABT3TG73_9GAMM</name>
<dbReference type="EMBL" id="SHNN01000002">
    <property type="protein sequence ID" value="MCX2981310.1"/>
    <property type="molecule type" value="Genomic_DNA"/>
</dbReference>
<dbReference type="RefSeq" id="WP_279245311.1">
    <property type="nucleotide sequence ID" value="NZ_SHNN01000002.1"/>
</dbReference>
<evidence type="ECO:0000313" key="2">
    <source>
        <dbReference type="Proteomes" id="UP001143362"/>
    </source>
</evidence>